<proteinExistence type="predicted"/>
<evidence type="ECO:0000313" key="2">
    <source>
        <dbReference type="EMBL" id="JAC64784.1"/>
    </source>
</evidence>
<dbReference type="AlphaFoldDB" id="A0A061R214"/>
<dbReference type="InterPro" id="IPR043822">
    <property type="entry name" value="EsV_1_7_cys"/>
</dbReference>
<name>A0A061R214_9CHLO</name>
<dbReference type="EMBL" id="GBEZ01022015">
    <property type="protein sequence ID" value="JAC64784.1"/>
    <property type="molecule type" value="Transcribed_RNA"/>
</dbReference>
<evidence type="ECO:0000256" key="1">
    <source>
        <dbReference type="SAM" id="MobiDB-lite"/>
    </source>
</evidence>
<gene>
    <name evidence="2" type="ORF">TSPGSL018_17530</name>
</gene>
<accession>A0A061R214</accession>
<feature type="compositionally biased region" description="Polar residues" evidence="1">
    <location>
        <begin position="224"/>
        <end position="234"/>
    </location>
</feature>
<dbReference type="Pfam" id="PF19114">
    <property type="entry name" value="EsV_1_7_cys"/>
    <property type="match status" value="3"/>
</dbReference>
<feature type="compositionally biased region" description="Basic and acidic residues" evidence="1">
    <location>
        <begin position="213"/>
        <end position="223"/>
    </location>
</feature>
<protein>
    <submittedName>
        <fullName evidence="2">Uncharacterized protein</fullName>
    </submittedName>
</protein>
<feature type="region of interest" description="Disordered" evidence="1">
    <location>
        <begin position="1"/>
        <end position="55"/>
    </location>
</feature>
<feature type="compositionally biased region" description="Polar residues" evidence="1">
    <location>
        <begin position="10"/>
        <end position="27"/>
    </location>
</feature>
<reference evidence="2" key="1">
    <citation type="submission" date="2014-05" db="EMBL/GenBank/DDBJ databases">
        <title>The transcriptome of the halophilic microalga Tetraselmis sp. GSL018 isolated from the Great Salt Lake, Utah.</title>
        <authorList>
            <person name="Jinkerson R.E."/>
            <person name="D'Adamo S."/>
            <person name="Posewitz M.C."/>
        </authorList>
    </citation>
    <scope>NUCLEOTIDE SEQUENCE</scope>
    <source>
        <strain evidence="2">GSL018</strain>
    </source>
</reference>
<sequence length="234" mass="25796">MLQERKQGSQRDGISSQTYGAASTTGFSGRECRQGTEAEPVPPVLPTTAGPTLGRRTLQDHSVRNVTSHQDQPQVQHITRKKESQQGRVCECGRSQPSFGLSGESRRAARWCAKCPTRPSEAVDVINKRCVCGSRRPSFGLPGEQSRQARWCVQCPTKPPNAVDVVSKRCSCGQRQPSFGLPGELGRQARWCSKCPSKPSCAVDIVSRRNRRLRDPPPSRTRENLSNGTQLTRT</sequence>
<feature type="region of interest" description="Disordered" evidence="1">
    <location>
        <begin position="209"/>
        <end position="234"/>
    </location>
</feature>
<organism evidence="2">
    <name type="scientific">Tetraselmis sp. GSL018</name>
    <dbReference type="NCBI Taxonomy" id="582737"/>
    <lineage>
        <taxon>Eukaryota</taxon>
        <taxon>Viridiplantae</taxon>
        <taxon>Chlorophyta</taxon>
        <taxon>core chlorophytes</taxon>
        <taxon>Chlorodendrophyceae</taxon>
        <taxon>Chlorodendrales</taxon>
        <taxon>Chlorodendraceae</taxon>
        <taxon>Tetraselmis</taxon>
    </lineage>
</organism>